<dbReference type="InterPro" id="IPR037175">
    <property type="entry name" value="KFase_sf"/>
</dbReference>
<proteinExistence type="predicted"/>
<dbReference type="PANTHER" id="PTHR31118:SF32">
    <property type="entry name" value="KYNURENINE FORMAMIDASE"/>
    <property type="match status" value="1"/>
</dbReference>
<dbReference type="PANTHER" id="PTHR31118">
    <property type="entry name" value="CYCLASE-LIKE PROTEIN 2"/>
    <property type="match status" value="1"/>
</dbReference>
<reference evidence="1 2" key="1">
    <citation type="submission" date="2021-01" db="EMBL/GenBank/DDBJ databases">
        <title>Belnapia mucosa sp. nov. and Belnapia arida sp. nov., isolated from the Tabernas Desert (Almeria, Spain).</title>
        <authorList>
            <person name="Molina-Menor E."/>
            <person name="Vidal-Verdu A."/>
            <person name="Calonge A."/>
            <person name="Satari L."/>
            <person name="Pereto J."/>
            <person name="Porcar M."/>
        </authorList>
    </citation>
    <scope>NUCLEOTIDE SEQUENCE [LARGE SCALE GENOMIC DNA]</scope>
    <source>
        <strain evidence="1 2">T18</strain>
    </source>
</reference>
<dbReference type="Gene3D" id="3.50.30.50">
    <property type="entry name" value="Putative cyclase"/>
    <property type="match status" value="1"/>
</dbReference>
<dbReference type="SUPFAM" id="SSF102198">
    <property type="entry name" value="Putative cyclase"/>
    <property type="match status" value="1"/>
</dbReference>
<evidence type="ECO:0000313" key="1">
    <source>
        <dbReference type="EMBL" id="MBL6081484.1"/>
    </source>
</evidence>
<dbReference type="Proteomes" id="UP000660885">
    <property type="component" value="Unassembled WGS sequence"/>
</dbReference>
<keyword evidence="2" id="KW-1185">Reference proteome</keyword>
<accession>A0ABS1U9W6</accession>
<comment type="caution">
    <text evidence="1">The sequence shown here is derived from an EMBL/GenBank/DDBJ whole genome shotgun (WGS) entry which is preliminary data.</text>
</comment>
<dbReference type="InterPro" id="IPR007325">
    <property type="entry name" value="KFase/CYL"/>
</dbReference>
<organism evidence="1 2">
    <name type="scientific">Belnapia arida</name>
    <dbReference type="NCBI Taxonomy" id="2804533"/>
    <lineage>
        <taxon>Bacteria</taxon>
        <taxon>Pseudomonadati</taxon>
        <taxon>Pseudomonadota</taxon>
        <taxon>Alphaproteobacteria</taxon>
        <taxon>Acetobacterales</taxon>
        <taxon>Roseomonadaceae</taxon>
        <taxon>Belnapia</taxon>
    </lineage>
</organism>
<dbReference type="Pfam" id="PF04199">
    <property type="entry name" value="Cyclase"/>
    <property type="match status" value="1"/>
</dbReference>
<name>A0ABS1U9W6_9PROT</name>
<gene>
    <name evidence="1" type="ORF">JMJ56_26180</name>
</gene>
<protein>
    <submittedName>
        <fullName evidence="1">Cyclase family protein</fullName>
    </submittedName>
</protein>
<dbReference type="EMBL" id="JAETWB010000028">
    <property type="protein sequence ID" value="MBL6081484.1"/>
    <property type="molecule type" value="Genomic_DNA"/>
</dbReference>
<dbReference type="RefSeq" id="WP_202834706.1">
    <property type="nucleotide sequence ID" value="NZ_JAETWB010000028.1"/>
</dbReference>
<evidence type="ECO:0000313" key="2">
    <source>
        <dbReference type="Proteomes" id="UP000660885"/>
    </source>
</evidence>
<sequence length="226" mass="25073">MARRIIDLSTPISAGHFRWPVERRLLKSHTEGAGQGTWAGWNVHGFTHMDSPRHVDPEGFTTDAISLDMTVGDAAVLDLSEVPENTAITAERIAAAGAHLRRGDIAILKTRWDERADIAAPEFWARAPWMTAEAAIWLREVGIKAVGFDFPQDYCIRYFLTGETRPPLPEHVTHYHLLKEGVIMFEYLRNTGALRAPRSFVVALPVKLPDSDGAPARVIAIEDDAA</sequence>